<dbReference type="GO" id="GO:0055085">
    <property type="term" value="P:transmembrane transport"/>
    <property type="evidence" value="ECO:0007669"/>
    <property type="project" value="InterPro"/>
</dbReference>
<evidence type="ECO:0000256" key="4">
    <source>
        <dbReference type="ARBA" id="ARBA00022519"/>
    </source>
</evidence>
<evidence type="ECO:0000313" key="11">
    <source>
        <dbReference type="Proteomes" id="UP000315343"/>
    </source>
</evidence>
<organism evidence="10 11">
    <name type="scientific">Sedimentibacter saalensis</name>
    <dbReference type="NCBI Taxonomy" id="130788"/>
    <lineage>
        <taxon>Bacteria</taxon>
        <taxon>Bacillati</taxon>
        <taxon>Bacillota</taxon>
        <taxon>Tissierellia</taxon>
        <taxon>Sedimentibacter</taxon>
    </lineage>
</organism>
<evidence type="ECO:0000256" key="8">
    <source>
        <dbReference type="RuleBase" id="RU363032"/>
    </source>
</evidence>
<evidence type="ECO:0000256" key="2">
    <source>
        <dbReference type="ARBA" id="ARBA00022448"/>
    </source>
</evidence>
<feature type="transmembrane region" description="Helical" evidence="8">
    <location>
        <begin position="129"/>
        <end position="146"/>
    </location>
</feature>
<sequence length="260" mass="28937">MRKKNIWLTLMSSLVFAFLIIPLFIVVVTAFGESSAIQFPIKGFSLQWFEEVFKTKSFMRGMKTSLFISIWATVASIIVGVPAAYALARGTVKRRALLKNVFLSPTFVPGIVIGFALFQFLTIKLQMKIITSLFMGHFLISLPYIIRVVGSSLEHFDFSIEEAAWTLGCTKSKSFIKIVLPNISSGIFASFMLAFINSFNNIPVSMFLSGPGVQTLPIALMNHIEYNYDPTVSAMSVMLMLCTILLMWVIEKTLGLATIA</sequence>
<feature type="transmembrane region" description="Helical" evidence="8">
    <location>
        <begin position="232"/>
        <end position="250"/>
    </location>
</feature>
<feature type="transmembrane region" description="Helical" evidence="8">
    <location>
        <begin position="100"/>
        <end position="123"/>
    </location>
</feature>
<dbReference type="PROSITE" id="PS50928">
    <property type="entry name" value="ABC_TM1"/>
    <property type="match status" value="1"/>
</dbReference>
<dbReference type="CDD" id="cd06261">
    <property type="entry name" value="TM_PBP2"/>
    <property type="match status" value="1"/>
</dbReference>
<dbReference type="AlphaFoldDB" id="A0A562JCJ9"/>
<gene>
    <name evidence="10" type="ORF">LY60_01856</name>
</gene>
<keyword evidence="2 8" id="KW-0813">Transport</keyword>
<dbReference type="Proteomes" id="UP000315343">
    <property type="component" value="Unassembled WGS sequence"/>
</dbReference>
<evidence type="ECO:0000256" key="6">
    <source>
        <dbReference type="ARBA" id="ARBA00022989"/>
    </source>
</evidence>
<dbReference type="InterPro" id="IPR035906">
    <property type="entry name" value="MetI-like_sf"/>
</dbReference>
<keyword evidence="6 8" id="KW-1133">Transmembrane helix</keyword>
<dbReference type="RefSeq" id="WP_145082581.1">
    <property type="nucleotide sequence ID" value="NZ_DAMBUX010000003.1"/>
</dbReference>
<protein>
    <submittedName>
        <fullName evidence="10">Putative spermidine/putrescine transport system permease protein</fullName>
    </submittedName>
</protein>
<dbReference type="Pfam" id="PF00528">
    <property type="entry name" value="BPD_transp_1"/>
    <property type="match status" value="1"/>
</dbReference>
<dbReference type="SUPFAM" id="SSF161098">
    <property type="entry name" value="MetI-like"/>
    <property type="match status" value="1"/>
</dbReference>
<dbReference type="Gene3D" id="1.10.3720.10">
    <property type="entry name" value="MetI-like"/>
    <property type="match status" value="1"/>
</dbReference>
<reference evidence="10 11" key="1">
    <citation type="submission" date="2019-07" db="EMBL/GenBank/DDBJ databases">
        <title>Genomic Encyclopedia of Type Strains, Phase I: the one thousand microbial genomes (KMG-I) project.</title>
        <authorList>
            <person name="Kyrpides N."/>
        </authorList>
    </citation>
    <scope>NUCLEOTIDE SEQUENCE [LARGE SCALE GENOMIC DNA]</scope>
    <source>
        <strain evidence="10 11">DSM 13558</strain>
    </source>
</reference>
<dbReference type="PANTHER" id="PTHR43357:SF4">
    <property type="entry name" value="INNER MEMBRANE ABC TRANSPORTER PERMEASE PROTEIN YDCV"/>
    <property type="match status" value="1"/>
</dbReference>
<proteinExistence type="inferred from homology"/>
<accession>A0A562JCJ9</accession>
<feature type="domain" description="ABC transmembrane type-1" evidence="9">
    <location>
        <begin position="62"/>
        <end position="250"/>
    </location>
</feature>
<dbReference type="OrthoDB" id="9782004at2"/>
<dbReference type="InterPro" id="IPR000515">
    <property type="entry name" value="MetI-like"/>
</dbReference>
<dbReference type="GO" id="GO:0005886">
    <property type="term" value="C:plasma membrane"/>
    <property type="evidence" value="ECO:0007669"/>
    <property type="project" value="UniProtKB-SubCell"/>
</dbReference>
<keyword evidence="5 8" id="KW-0812">Transmembrane</keyword>
<comment type="similarity">
    <text evidence="8">Belongs to the binding-protein-dependent transport system permease family.</text>
</comment>
<evidence type="ECO:0000256" key="3">
    <source>
        <dbReference type="ARBA" id="ARBA00022475"/>
    </source>
</evidence>
<evidence type="ECO:0000256" key="1">
    <source>
        <dbReference type="ARBA" id="ARBA00004429"/>
    </source>
</evidence>
<keyword evidence="11" id="KW-1185">Reference proteome</keyword>
<evidence type="ECO:0000256" key="5">
    <source>
        <dbReference type="ARBA" id="ARBA00022692"/>
    </source>
</evidence>
<dbReference type="PANTHER" id="PTHR43357">
    <property type="entry name" value="INNER MEMBRANE ABC TRANSPORTER PERMEASE PROTEIN YDCV"/>
    <property type="match status" value="1"/>
</dbReference>
<keyword evidence="3" id="KW-1003">Cell membrane</keyword>
<evidence type="ECO:0000259" key="9">
    <source>
        <dbReference type="PROSITE" id="PS50928"/>
    </source>
</evidence>
<feature type="transmembrane region" description="Helical" evidence="8">
    <location>
        <begin position="7"/>
        <end position="31"/>
    </location>
</feature>
<comment type="subcellular location">
    <subcellularLocation>
        <location evidence="1">Cell inner membrane</location>
        <topology evidence="1">Multi-pass membrane protein</topology>
    </subcellularLocation>
    <subcellularLocation>
        <location evidence="8">Cell membrane</location>
        <topology evidence="8">Multi-pass membrane protein</topology>
    </subcellularLocation>
</comment>
<feature type="transmembrane region" description="Helical" evidence="8">
    <location>
        <begin position="66"/>
        <end position="88"/>
    </location>
</feature>
<keyword evidence="7 8" id="KW-0472">Membrane</keyword>
<dbReference type="EMBL" id="VLKH01000004">
    <property type="protein sequence ID" value="TWH80594.1"/>
    <property type="molecule type" value="Genomic_DNA"/>
</dbReference>
<name>A0A562JCJ9_9FIRM</name>
<keyword evidence="4" id="KW-0997">Cell inner membrane</keyword>
<comment type="caution">
    <text evidence="10">The sequence shown here is derived from an EMBL/GenBank/DDBJ whole genome shotgun (WGS) entry which is preliminary data.</text>
</comment>
<evidence type="ECO:0000256" key="7">
    <source>
        <dbReference type="ARBA" id="ARBA00023136"/>
    </source>
</evidence>
<evidence type="ECO:0000313" key="10">
    <source>
        <dbReference type="EMBL" id="TWH80594.1"/>
    </source>
</evidence>
<feature type="transmembrane region" description="Helical" evidence="8">
    <location>
        <begin position="175"/>
        <end position="196"/>
    </location>
</feature>